<dbReference type="PANTHER" id="PTHR46740">
    <property type="entry name" value="PROTEIN DYAD"/>
    <property type="match status" value="1"/>
</dbReference>
<dbReference type="OrthoDB" id="515863at2759"/>
<evidence type="ECO:0000256" key="1">
    <source>
        <dbReference type="SAM" id="MobiDB-lite"/>
    </source>
</evidence>
<gene>
    <name evidence="3" type="primary">DYAD</name>
    <name evidence="3" type="ORF">AXF42_Ash011089</name>
</gene>
<accession>A0A2H9ZR35</accession>
<sequence length="555" mass="62064">MVYGFQVSETTLLDVTVSFPSTLSLRSYFATDRSWDCLPELDERFVMSSNQAKRILHSRIPSVQVETEKRQQRFWLVAPPLDAELPLAVPDEEEDDPATQKQSIGSCLLALKHTGVVGWGIRRKVKYIGRHRESIEPEEKQQRTWKRRTREETKKKEKTRKKKKLAEEGRCPRGTKDRWSTERYEAAEKRLLDIMRTKKAELGRPILRQVLREEARKHIGDTGLLDHLLKHMAGKIVSCGSERFRRRHNSEGAMEYWLEPADMVEVRRKAGVDDPYWENCQILLDWKSKMEEELVPMRSSMQKLKVRTPIQIILLLLLLFSFHKATIHTTQEEVQLLKEEGEVIALAKGRSGGGFISTVDEDNGNKNDEISAAGGRPGVKKAVRRSGFRICKPQGTFLWPRMVASVITPSPRAKAAEVAAATACRASTGSLSCSLGQQQQQHLMILGGGGPPSASSSSESTPRLLLLPAPCPTSPCMLQPRSHLAIEEVVVPDQPKLPERSTGAESRDLWYSPYGAWKGNAVASTGGWAGAGGVGITTDLALATPSPYRRMSLNN</sequence>
<dbReference type="GO" id="GO:0051177">
    <property type="term" value="P:meiotic sister chromatid cohesion"/>
    <property type="evidence" value="ECO:0007669"/>
    <property type="project" value="InterPro"/>
</dbReference>
<evidence type="ECO:0000313" key="4">
    <source>
        <dbReference type="Proteomes" id="UP000236161"/>
    </source>
</evidence>
<keyword evidence="4" id="KW-1185">Reference proteome</keyword>
<feature type="domain" description="PTC1-like winged helix-turn-helix" evidence="2">
    <location>
        <begin position="178"/>
        <end position="259"/>
    </location>
</feature>
<reference evidence="3 4" key="1">
    <citation type="journal article" date="2017" name="Nature">
        <title>The Apostasia genome and the evolution of orchids.</title>
        <authorList>
            <person name="Zhang G.Q."/>
            <person name="Liu K.W."/>
            <person name="Li Z."/>
            <person name="Lohaus R."/>
            <person name="Hsiao Y.Y."/>
            <person name="Niu S.C."/>
            <person name="Wang J.Y."/>
            <person name="Lin Y.C."/>
            <person name="Xu Q."/>
            <person name="Chen L.J."/>
            <person name="Yoshida K."/>
            <person name="Fujiwara S."/>
            <person name="Wang Z.W."/>
            <person name="Zhang Y.Q."/>
            <person name="Mitsuda N."/>
            <person name="Wang M."/>
            <person name="Liu G.H."/>
            <person name="Pecoraro L."/>
            <person name="Huang H.X."/>
            <person name="Xiao X.J."/>
            <person name="Lin M."/>
            <person name="Wu X.Y."/>
            <person name="Wu W.L."/>
            <person name="Chen Y.Y."/>
            <person name="Chang S.B."/>
            <person name="Sakamoto S."/>
            <person name="Ohme-Takagi M."/>
            <person name="Yagi M."/>
            <person name="Zeng S.J."/>
            <person name="Shen C.Y."/>
            <person name="Yeh C.M."/>
            <person name="Luo Y.B."/>
            <person name="Tsai W.C."/>
            <person name="Van de Peer Y."/>
            <person name="Liu Z.J."/>
        </authorList>
    </citation>
    <scope>NUCLEOTIDE SEQUENCE [LARGE SCALE GENOMIC DNA]</scope>
    <source>
        <strain evidence="4">cv. Shenzhen</strain>
        <tissue evidence="3">Stem</tissue>
    </source>
</reference>
<name>A0A2H9ZR35_9ASPA</name>
<feature type="compositionally biased region" description="Basic and acidic residues" evidence="1">
    <location>
        <begin position="165"/>
        <end position="176"/>
    </location>
</feature>
<evidence type="ECO:0000259" key="2">
    <source>
        <dbReference type="Pfam" id="PF25874"/>
    </source>
</evidence>
<protein>
    <submittedName>
        <fullName evidence="3">Protein DYAD</fullName>
    </submittedName>
</protein>
<dbReference type="Pfam" id="PF25874">
    <property type="entry name" value="WHD_plant_repro"/>
    <property type="match status" value="1"/>
</dbReference>
<dbReference type="InterPro" id="IPR044221">
    <property type="entry name" value="DYAD/AMEIOTIC1"/>
</dbReference>
<organism evidence="3 4">
    <name type="scientific">Apostasia shenzhenica</name>
    <dbReference type="NCBI Taxonomy" id="1088818"/>
    <lineage>
        <taxon>Eukaryota</taxon>
        <taxon>Viridiplantae</taxon>
        <taxon>Streptophyta</taxon>
        <taxon>Embryophyta</taxon>
        <taxon>Tracheophyta</taxon>
        <taxon>Spermatophyta</taxon>
        <taxon>Magnoliopsida</taxon>
        <taxon>Liliopsida</taxon>
        <taxon>Asparagales</taxon>
        <taxon>Orchidaceae</taxon>
        <taxon>Apostasioideae</taxon>
        <taxon>Apostasia</taxon>
    </lineage>
</organism>
<proteinExistence type="predicted"/>
<dbReference type="EMBL" id="KZ454830">
    <property type="protein sequence ID" value="PKA45748.1"/>
    <property type="molecule type" value="Genomic_DNA"/>
</dbReference>
<dbReference type="STRING" id="1088818.A0A2H9ZR35"/>
<dbReference type="GO" id="GO:0007131">
    <property type="term" value="P:reciprocal meiotic recombination"/>
    <property type="evidence" value="ECO:0007669"/>
    <property type="project" value="InterPro"/>
</dbReference>
<evidence type="ECO:0000313" key="3">
    <source>
        <dbReference type="EMBL" id="PKA45748.1"/>
    </source>
</evidence>
<dbReference type="Proteomes" id="UP000236161">
    <property type="component" value="Unassembled WGS sequence"/>
</dbReference>
<dbReference type="AlphaFoldDB" id="A0A2H9ZR35"/>
<dbReference type="PANTHER" id="PTHR46740:SF2">
    <property type="entry name" value="PROTEIN DYAD"/>
    <property type="match status" value="1"/>
</dbReference>
<dbReference type="InterPro" id="IPR059080">
    <property type="entry name" value="WHD_PTC1"/>
</dbReference>
<feature type="region of interest" description="Disordered" evidence="1">
    <location>
        <begin position="135"/>
        <end position="176"/>
    </location>
</feature>